<organism evidence="2 3">
    <name type="scientific">Metallococcus carri</name>
    <dbReference type="NCBI Taxonomy" id="1656884"/>
    <lineage>
        <taxon>Bacteria</taxon>
        <taxon>Bacillati</taxon>
        <taxon>Actinomycetota</taxon>
        <taxon>Actinomycetes</taxon>
        <taxon>Micrococcales</taxon>
        <taxon>Dermacoccaceae</taxon>
        <taxon>Metallococcus</taxon>
    </lineage>
</organism>
<feature type="transmembrane region" description="Helical" evidence="1">
    <location>
        <begin position="93"/>
        <end position="111"/>
    </location>
</feature>
<feature type="transmembrane region" description="Helical" evidence="1">
    <location>
        <begin position="67"/>
        <end position="86"/>
    </location>
</feature>
<keyword evidence="1" id="KW-0812">Transmembrane</keyword>
<dbReference type="Proteomes" id="UP000744769">
    <property type="component" value="Unassembled WGS sequence"/>
</dbReference>
<keyword evidence="1" id="KW-0472">Membrane</keyword>
<feature type="transmembrane region" description="Helical" evidence="1">
    <location>
        <begin position="235"/>
        <end position="258"/>
    </location>
</feature>
<evidence type="ECO:0000313" key="3">
    <source>
        <dbReference type="Proteomes" id="UP000744769"/>
    </source>
</evidence>
<sequence length="259" mass="26106">MRHGPDDDPSRRQFSALSLVATLVSAGLIALGTYAEDLTLTLALVVCGAALAWGWPVLTDAPSPRGSSWVLTVGVAAVGIVTMTARDQGGPRWLASALAIGLAVAFLHELLRPPPRARLVASISSAALGLIVLGGGSFYLESLVDFAGRRVVLAALAGVALGAVADAALHRSRGLAEWALPIGLVLGGAAGFGIAQATGVQWNVVLVAAMAAAAVGHGVRWLLGSLPGAVEAPAAIALGVGPVLLAGIVPYAALWVFVR</sequence>
<proteinExistence type="predicted"/>
<dbReference type="RefSeq" id="WP_166195172.1">
    <property type="nucleotide sequence ID" value="NZ_JAAOIV010000004.1"/>
</dbReference>
<feature type="transmembrane region" description="Helical" evidence="1">
    <location>
        <begin position="38"/>
        <end position="55"/>
    </location>
</feature>
<keyword evidence="3" id="KW-1185">Reference proteome</keyword>
<keyword evidence="1" id="KW-1133">Transmembrane helix</keyword>
<name>A0A967B158_9MICO</name>
<feature type="transmembrane region" description="Helical" evidence="1">
    <location>
        <begin position="117"/>
        <end position="139"/>
    </location>
</feature>
<feature type="transmembrane region" description="Helical" evidence="1">
    <location>
        <begin position="12"/>
        <end position="31"/>
    </location>
</feature>
<accession>A0A967B158</accession>
<reference evidence="2" key="1">
    <citation type="submission" date="2020-03" db="EMBL/GenBank/DDBJ databases">
        <title>Draft sequencing of Calidifontibacter sp. DB0510.</title>
        <authorList>
            <person name="Kim D.-U."/>
        </authorList>
    </citation>
    <scope>NUCLEOTIDE SEQUENCE</scope>
    <source>
        <strain evidence="2">DB0510</strain>
    </source>
</reference>
<dbReference type="EMBL" id="JAAOIV010000004">
    <property type="protein sequence ID" value="NHN55505.1"/>
    <property type="molecule type" value="Genomic_DNA"/>
</dbReference>
<feature type="transmembrane region" description="Helical" evidence="1">
    <location>
        <begin position="175"/>
        <end position="195"/>
    </location>
</feature>
<gene>
    <name evidence="2" type="ORF">G9U51_06885</name>
</gene>
<protein>
    <submittedName>
        <fullName evidence="2">Uncharacterized protein</fullName>
    </submittedName>
</protein>
<evidence type="ECO:0000313" key="2">
    <source>
        <dbReference type="EMBL" id="NHN55505.1"/>
    </source>
</evidence>
<dbReference type="AlphaFoldDB" id="A0A967B158"/>
<comment type="caution">
    <text evidence="2">The sequence shown here is derived from an EMBL/GenBank/DDBJ whole genome shotgun (WGS) entry which is preliminary data.</text>
</comment>
<feature type="transmembrane region" description="Helical" evidence="1">
    <location>
        <begin position="202"/>
        <end position="223"/>
    </location>
</feature>
<evidence type="ECO:0000256" key="1">
    <source>
        <dbReference type="SAM" id="Phobius"/>
    </source>
</evidence>